<evidence type="ECO:0000256" key="3">
    <source>
        <dbReference type="ARBA" id="ARBA00022691"/>
    </source>
</evidence>
<sequence length="275" mass="30274">MPAPRSSSVTQSPVNSGQIATLQSGNRPESLDSKGAKDYIVVLIRSDTLDRILKMSILKSYRNPDPLVQYCVNHSLRLTDVQKRLNDLTLQHRRGRMLGAPEVLQLNSNIMQAIGAKKVLDIGVFTGASSLSAALALPPEGKVHALDISEEYTNIGKPFWEESGVADKIRLHIAPAAETLQKFVDGGEAGTFDYAFIDADKTNYDRYYELCLTLLRPGGVIAFDNTLWDGAVIDPADQTPDTVALRKLNEKLKDDQRINISFLKIGDGLSLCFKK</sequence>
<accession>A0A423T048</accession>
<evidence type="ECO:0000256" key="2">
    <source>
        <dbReference type="ARBA" id="ARBA00022679"/>
    </source>
</evidence>
<keyword evidence="1 6" id="KW-0489">Methyltransferase</keyword>
<dbReference type="GO" id="GO:0008171">
    <property type="term" value="F:O-methyltransferase activity"/>
    <property type="evidence" value="ECO:0007669"/>
    <property type="project" value="InterPro"/>
</dbReference>
<protein>
    <submittedName>
        <fullName evidence="6">O-methyltransferase</fullName>
    </submittedName>
</protein>
<keyword evidence="2 6" id="KW-0808">Transferase</keyword>
<dbReference type="OrthoDB" id="10251242at2759"/>
<gene>
    <name evidence="6" type="ORF">C7M84_012005</name>
</gene>
<evidence type="ECO:0000313" key="7">
    <source>
        <dbReference type="Proteomes" id="UP000283509"/>
    </source>
</evidence>
<dbReference type="PANTHER" id="PTHR10509">
    <property type="entry name" value="O-METHYLTRANSFERASE-RELATED"/>
    <property type="match status" value="1"/>
</dbReference>
<dbReference type="PANTHER" id="PTHR10509:SF93">
    <property type="entry name" value="CATECHOL O-METHYLTRANSFERASE DOMAIN-CONTAINING PROTEIN 1"/>
    <property type="match status" value="1"/>
</dbReference>
<dbReference type="InterPro" id="IPR029063">
    <property type="entry name" value="SAM-dependent_MTases_sf"/>
</dbReference>
<organism evidence="6 7">
    <name type="scientific">Penaeus vannamei</name>
    <name type="common">Whiteleg shrimp</name>
    <name type="synonym">Litopenaeus vannamei</name>
    <dbReference type="NCBI Taxonomy" id="6689"/>
    <lineage>
        <taxon>Eukaryota</taxon>
        <taxon>Metazoa</taxon>
        <taxon>Ecdysozoa</taxon>
        <taxon>Arthropoda</taxon>
        <taxon>Crustacea</taxon>
        <taxon>Multicrustacea</taxon>
        <taxon>Malacostraca</taxon>
        <taxon>Eumalacostraca</taxon>
        <taxon>Eucarida</taxon>
        <taxon>Decapoda</taxon>
        <taxon>Dendrobranchiata</taxon>
        <taxon>Penaeoidea</taxon>
        <taxon>Penaeidae</taxon>
        <taxon>Penaeus</taxon>
    </lineage>
</organism>
<feature type="region of interest" description="Disordered" evidence="5">
    <location>
        <begin position="1"/>
        <end position="31"/>
    </location>
</feature>
<dbReference type="Gene3D" id="3.40.50.150">
    <property type="entry name" value="Vaccinia Virus protein VP39"/>
    <property type="match status" value="1"/>
</dbReference>
<dbReference type="AlphaFoldDB" id="A0A423T048"/>
<dbReference type="SUPFAM" id="SSF53335">
    <property type="entry name" value="S-adenosyl-L-methionine-dependent methyltransferases"/>
    <property type="match status" value="1"/>
</dbReference>
<dbReference type="InterPro" id="IPR050362">
    <property type="entry name" value="Cation-dep_OMT"/>
</dbReference>
<dbReference type="STRING" id="6689.A0A423T048"/>
<keyword evidence="3" id="KW-0949">S-adenosyl-L-methionine</keyword>
<comment type="similarity">
    <text evidence="4">Belongs to the class I-like SAM-binding methyltransferase superfamily. Cation-dependent O-methyltransferase family.</text>
</comment>
<feature type="compositionally biased region" description="Polar residues" evidence="5">
    <location>
        <begin position="1"/>
        <end position="27"/>
    </location>
</feature>
<evidence type="ECO:0000256" key="1">
    <source>
        <dbReference type="ARBA" id="ARBA00022603"/>
    </source>
</evidence>
<reference evidence="6 7" key="1">
    <citation type="submission" date="2018-04" db="EMBL/GenBank/DDBJ databases">
        <authorList>
            <person name="Zhang X."/>
            <person name="Yuan J."/>
            <person name="Li F."/>
            <person name="Xiang J."/>
        </authorList>
    </citation>
    <scope>NUCLEOTIDE SEQUENCE [LARGE SCALE GENOMIC DNA]</scope>
    <source>
        <tissue evidence="6">Muscle</tissue>
    </source>
</reference>
<evidence type="ECO:0000313" key="6">
    <source>
        <dbReference type="EMBL" id="ROT69773.1"/>
    </source>
</evidence>
<dbReference type="GO" id="GO:0032259">
    <property type="term" value="P:methylation"/>
    <property type="evidence" value="ECO:0007669"/>
    <property type="project" value="UniProtKB-KW"/>
</dbReference>
<dbReference type="CDD" id="cd02440">
    <property type="entry name" value="AdoMet_MTases"/>
    <property type="match status" value="1"/>
</dbReference>
<keyword evidence="7" id="KW-1185">Reference proteome</keyword>
<dbReference type="PROSITE" id="PS51682">
    <property type="entry name" value="SAM_OMT_I"/>
    <property type="match status" value="1"/>
</dbReference>
<reference evidence="6 7" key="2">
    <citation type="submission" date="2019-01" db="EMBL/GenBank/DDBJ databases">
        <title>The decoding of complex shrimp genome reveals the adaptation for benthos swimmer, frequently molting mechanism and breeding impact on genome.</title>
        <authorList>
            <person name="Sun Y."/>
            <person name="Gao Y."/>
            <person name="Yu Y."/>
        </authorList>
    </citation>
    <scope>NUCLEOTIDE SEQUENCE [LARGE SCALE GENOMIC DNA]</scope>
    <source>
        <tissue evidence="6">Muscle</tissue>
    </source>
</reference>
<name>A0A423T048_PENVA</name>
<evidence type="ECO:0000256" key="5">
    <source>
        <dbReference type="SAM" id="MobiDB-lite"/>
    </source>
</evidence>
<dbReference type="EMBL" id="QCYY01002520">
    <property type="protein sequence ID" value="ROT69773.1"/>
    <property type="molecule type" value="Genomic_DNA"/>
</dbReference>
<proteinExistence type="inferred from homology"/>
<dbReference type="Proteomes" id="UP000283509">
    <property type="component" value="Unassembled WGS sequence"/>
</dbReference>
<evidence type="ECO:0000256" key="4">
    <source>
        <dbReference type="ARBA" id="ARBA00023453"/>
    </source>
</evidence>
<dbReference type="Pfam" id="PF01596">
    <property type="entry name" value="Methyltransf_3"/>
    <property type="match status" value="1"/>
</dbReference>
<comment type="caution">
    <text evidence="6">The sequence shown here is derived from an EMBL/GenBank/DDBJ whole genome shotgun (WGS) entry which is preliminary data.</text>
</comment>
<dbReference type="GO" id="GO:0008757">
    <property type="term" value="F:S-adenosylmethionine-dependent methyltransferase activity"/>
    <property type="evidence" value="ECO:0007669"/>
    <property type="project" value="TreeGrafter"/>
</dbReference>
<dbReference type="InterPro" id="IPR002935">
    <property type="entry name" value="SAM_O-MeTrfase"/>
</dbReference>